<reference evidence="6 7" key="1">
    <citation type="submission" date="2016-09" db="EMBL/GenBank/DDBJ databases">
        <title>Extensive genetic diversity and differential bi-allelic expression allows diatom success in the polar Southern Ocean.</title>
        <authorList>
            <consortium name="DOE Joint Genome Institute"/>
            <person name="Mock T."/>
            <person name="Otillar R.P."/>
            <person name="Strauss J."/>
            <person name="Dupont C."/>
            <person name="Frickenhaus S."/>
            <person name="Maumus F."/>
            <person name="Mcmullan M."/>
            <person name="Sanges R."/>
            <person name="Schmutz J."/>
            <person name="Toseland A."/>
            <person name="Valas R."/>
            <person name="Veluchamy A."/>
            <person name="Ward B.J."/>
            <person name="Allen A."/>
            <person name="Barry K."/>
            <person name="Falciatore A."/>
            <person name="Ferrante M."/>
            <person name="Fortunato A.E."/>
            <person name="Gloeckner G."/>
            <person name="Gruber A."/>
            <person name="Hipkin R."/>
            <person name="Janech M."/>
            <person name="Kroth P."/>
            <person name="Leese F."/>
            <person name="Lindquist E."/>
            <person name="Lyon B.R."/>
            <person name="Martin J."/>
            <person name="Mayer C."/>
            <person name="Parker M."/>
            <person name="Quesneville H."/>
            <person name="Raymond J."/>
            <person name="Uhlig C."/>
            <person name="Valentin K.U."/>
            <person name="Worden A.Z."/>
            <person name="Armbrust E.V."/>
            <person name="Bowler C."/>
            <person name="Green B."/>
            <person name="Moulton V."/>
            <person name="Van Oosterhout C."/>
            <person name="Grigoriev I."/>
        </authorList>
    </citation>
    <scope>NUCLEOTIDE SEQUENCE [LARGE SCALE GENOMIC DNA]</scope>
    <source>
        <strain evidence="6 7">CCMP1102</strain>
    </source>
</reference>
<comment type="catalytic activity">
    <reaction evidence="1">
        <text>(4aS,6R)-4a-hydroxy-L-erythro-5,6,7,8-tetrahydrobiopterin = (6R)-L-erythro-6,7-dihydrobiopterin + H2O</text>
        <dbReference type="Rhea" id="RHEA:11920"/>
        <dbReference type="ChEBI" id="CHEBI:15377"/>
        <dbReference type="ChEBI" id="CHEBI:15642"/>
        <dbReference type="ChEBI" id="CHEBI:43120"/>
        <dbReference type="EC" id="4.2.1.96"/>
    </reaction>
</comment>
<dbReference type="PANTHER" id="PTHR12599:SF0">
    <property type="entry name" value="PTERIN-4-ALPHA-CARBINOLAMINE DEHYDRATASE"/>
    <property type="match status" value="1"/>
</dbReference>
<accession>A0A1E7FLF5</accession>
<name>A0A1E7FLF5_9STRA</name>
<dbReference type="KEGG" id="fcy:FRACYDRAFT_164417"/>
<dbReference type="Proteomes" id="UP000095751">
    <property type="component" value="Unassembled WGS sequence"/>
</dbReference>
<organism evidence="6 7">
    <name type="scientific">Fragilariopsis cylindrus CCMP1102</name>
    <dbReference type="NCBI Taxonomy" id="635003"/>
    <lineage>
        <taxon>Eukaryota</taxon>
        <taxon>Sar</taxon>
        <taxon>Stramenopiles</taxon>
        <taxon>Ochrophyta</taxon>
        <taxon>Bacillariophyta</taxon>
        <taxon>Bacillariophyceae</taxon>
        <taxon>Bacillariophycidae</taxon>
        <taxon>Bacillariales</taxon>
        <taxon>Bacillariaceae</taxon>
        <taxon>Fragilariopsis</taxon>
    </lineage>
</organism>
<keyword evidence="4" id="KW-0456">Lyase</keyword>
<comment type="similarity">
    <text evidence="2">Belongs to the pterin-4-alpha-carbinolamine dehydratase family.</text>
</comment>
<dbReference type="OrthoDB" id="277398at2759"/>
<feature type="non-terminal residue" evidence="6">
    <location>
        <position position="1"/>
    </location>
</feature>
<dbReference type="EC" id="4.2.1.96" evidence="3"/>
<dbReference type="PANTHER" id="PTHR12599">
    <property type="entry name" value="PTERIN-4-ALPHA-CARBINOLAMINE DEHYDRATASE"/>
    <property type="match status" value="1"/>
</dbReference>
<evidence type="ECO:0000313" key="6">
    <source>
        <dbReference type="EMBL" id="OEU18967.1"/>
    </source>
</evidence>
<dbReference type="EMBL" id="KV784356">
    <property type="protein sequence ID" value="OEU18967.1"/>
    <property type="molecule type" value="Genomic_DNA"/>
</dbReference>
<protein>
    <recommendedName>
        <fullName evidence="3">4a-hydroxytetrahydrobiopterin dehydratase</fullName>
        <ecNumber evidence="3">4.2.1.96</ecNumber>
    </recommendedName>
    <alternativeName>
        <fullName evidence="5">4-alpha-hydroxy-tetrahydropterin dehydratase</fullName>
    </alternativeName>
</protein>
<dbReference type="InParanoid" id="A0A1E7FLF5"/>
<dbReference type="GO" id="GO:0006729">
    <property type="term" value="P:tetrahydrobiopterin biosynthetic process"/>
    <property type="evidence" value="ECO:0007669"/>
    <property type="project" value="InterPro"/>
</dbReference>
<evidence type="ECO:0000256" key="2">
    <source>
        <dbReference type="ARBA" id="ARBA00006472"/>
    </source>
</evidence>
<evidence type="ECO:0000256" key="3">
    <source>
        <dbReference type="ARBA" id="ARBA00013252"/>
    </source>
</evidence>
<feature type="non-terminal residue" evidence="6">
    <location>
        <position position="81"/>
    </location>
</feature>
<keyword evidence="7" id="KW-1185">Reference proteome</keyword>
<dbReference type="InterPro" id="IPR036428">
    <property type="entry name" value="PCD_sf"/>
</dbReference>
<gene>
    <name evidence="6" type="ORF">FRACYDRAFT_164417</name>
</gene>
<proteinExistence type="inferred from homology"/>
<dbReference type="Pfam" id="PF01329">
    <property type="entry name" value="Pterin_4a"/>
    <property type="match status" value="1"/>
</dbReference>
<dbReference type="Gene3D" id="3.30.1360.20">
    <property type="entry name" value="Transcriptional coactivator/pterin dehydratase"/>
    <property type="match status" value="1"/>
</dbReference>
<dbReference type="GO" id="GO:0008124">
    <property type="term" value="F:4-alpha-hydroxytetrahydrobiopterin dehydratase activity"/>
    <property type="evidence" value="ECO:0007669"/>
    <property type="project" value="UniProtKB-EC"/>
</dbReference>
<dbReference type="AlphaFoldDB" id="A0A1E7FLF5"/>
<sequence length="81" mass="9368">SLSRKFTAKNFQAAIDSINAVGNIAELEQHHPDLHLTNYREVEIEIYTHKISGLTRNDFILADKISREVSVDYSPKWIREN</sequence>
<dbReference type="InterPro" id="IPR001533">
    <property type="entry name" value="Pterin_deHydtase"/>
</dbReference>
<evidence type="ECO:0000313" key="7">
    <source>
        <dbReference type="Proteomes" id="UP000095751"/>
    </source>
</evidence>
<dbReference type="SUPFAM" id="SSF55248">
    <property type="entry name" value="PCD-like"/>
    <property type="match status" value="1"/>
</dbReference>
<evidence type="ECO:0000256" key="1">
    <source>
        <dbReference type="ARBA" id="ARBA00001554"/>
    </source>
</evidence>
<evidence type="ECO:0000256" key="5">
    <source>
        <dbReference type="ARBA" id="ARBA00030497"/>
    </source>
</evidence>
<evidence type="ECO:0000256" key="4">
    <source>
        <dbReference type="ARBA" id="ARBA00023239"/>
    </source>
</evidence>